<dbReference type="PROSITE" id="PS01360">
    <property type="entry name" value="ZF_MYND_1"/>
    <property type="match status" value="1"/>
</dbReference>
<dbReference type="GO" id="GO:0005634">
    <property type="term" value="C:nucleus"/>
    <property type="evidence" value="ECO:0007669"/>
    <property type="project" value="TreeGrafter"/>
</dbReference>
<dbReference type="OrthoDB" id="443682at2759"/>
<evidence type="ECO:0000313" key="6">
    <source>
        <dbReference type="EMBL" id="CAG5118147.1"/>
    </source>
</evidence>
<keyword evidence="3" id="KW-0862">Zinc</keyword>
<evidence type="ECO:0000256" key="2">
    <source>
        <dbReference type="ARBA" id="ARBA00022771"/>
    </source>
</evidence>
<dbReference type="PROSITE" id="PS50865">
    <property type="entry name" value="ZF_MYND_2"/>
    <property type="match status" value="1"/>
</dbReference>
<accession>A0A8S3YLY1</accession>
<keyword evidence="1" id="KW-0479">Metal-binding</keyword>
<evidence type="ECO:0000256" key="1">
    <source>
        <dbReference type="ARBA" id="ARBA00022723"/>
    </source>
</evidence>
<evidence type="ECO:0000256" key="4">
    <source>
        <dbReference type="PROSITE-ProRule" id="PRU00134"/>
    </source>
</evidence>
<sequence length="369" mass="41691">MAAAMCRHPVKLGFIEEDTDLSLLKSQFFPSKIGGKPSWLSLEPVLGGEDLKCQKCSDPCIFLMQVYAPLAMRDDTFHRTIFVFVCSNASCSSQGDNSNFRVFRSQLPLINNFYSKDPPPESIDEGTDVDSFPSADKFQTLCHVCGCKGTKKCSQCRKLHYCCKAHQVIDWKAGHKKLCQCAENGSTDEPGANYSAGILFKEFELVTEDEHVSEADCNNSKSEEECLQEFEQMKMLAETEEVEDSFATADLEQSAAAETEDDKQFQKFKRRIDPEPMQVLRYDRGGEPLWVSAFHKATKENVPNCSCGAARIFEFQVMPQLLNYLNVDHLDASLDWGTLCIYTCQESCNPGNLYLEEFLWKQDFQNPGH</sequence>
<organism evidence="6 7">
    <name type="scientific">Candidula unifasciata</name>
    <dbReference type="NCBI Taxonomy" id="100452"/>
    <lineage>
        <taxon>Eukaryota</taxon>
        <taxon>Metazoa</taxon>
        <taxon>Spiralia</taxon>
        <taxon>Lophotrochozoa</taxon>
        <taxon>Mollusca</taxon>
        <taxon>Gastropoda</taxon>
        <taxon>Heterobranchia</taxon>
        <taxon>Euthyneura</taxon>
        <taxon>Panpulmonata</taxon>
        <taxon>Eupulmonata</taxon>
        <taxon>Stylommatophora</taxon>
        <taxon>Helicina</taxon>
        <taxon>Helicoidea</taxon>
        <taxon>Geomitridae</taxon>
        <taxon>Candidula</taxon>
    </lineage>
</organism>
<dbReference type="GO" id="GO:0005737">
    <property type="term" value="C:cytoplasm"/>
    <property type="evidence" value="ECO:0007669"/>
    <property type="project" value="InterPro"/>
</dbReference>
<dbReference type="AlphaFoldDB" id="A0A8S3YLY1"/>
<dbReference type="PANTHER" id="PTHR12298">
    <property type="entry name" value="PCDC2 PROGRAMMED CELL DEATH PROTEIN 2 -RELATED"/>
    <property type="match status" value="1"/>
</dbReference>
<dbReference type="EMBL" id="CAJHNH020000504">
    <property type="protein sequence ID" value="CAG5118147.1"/>
    <property type="molecule type" value="Genomic_DNA"/>
</dbReference>
<evidence type="ECO:0000259" key="5">
    <source>
        <dbReference type="PROSITE" id="PS50865"/>
    </source>
</evidence>
<evidence type="ECO:0000313" key="7">
    <source>
        <dbReference type="Proteomes" id="UP000678393"/>
    </source>
</evidence>
<feature type="domain" description="MYND-type" evidence="5">
    <location>
        <begin position="142"/>
        <end position="179"/>
    </location>
</feature>
<dbReference type="GO" id="GO:0008270">
    <property type="term" value="F:zinc ion binding"/>
    <property type="evidence" value="ECO:0007669"/>
    <property type="project" value="UniProtKB-KW"/>
</dbReference>
<protein>
    <recommendedName>
        <fullName evidence="5">MYND-type domain-containing protein</fullName>
    </recommendedName>
</protein>
<name>A0A8S3YLY1_9EUPU</name>
<dbReference type="SUPFAM" id="SSF144232">
    <property type="entry name" value="HIT/MYND zinc finger-like"/>
    <property type="match status" value="1"/>
</dbReference>
<dbReference type="Pfam" id="PF04194">
    <property type="entry name" value="PDCD2_C"/>
    <property type="match status" value="1"/>
</dbReference>
<dbReference type="Pfam" id="PF01753">
    <property type="entry name" value="zf-MYND"/>
    <property type="match status" value="1"/>
</dbReference>
<proteinExistence type="predicted"/>
<reference evidence="6" key="1">
    <citation type="submission" date="2021-04" db="EMBL/GenBank/DDBJ databases">
        <authorList>
            <consortium name="Molecular Ecology Group"/>
        </authorList>
    </citation>
    <scope>NUCLEOTIDE SEQUENCE</scope>
</reference>
<comment type="caution">
    <text evidence="6">The sequence shown here is derived from an EMBL/GenBank/DDBJ whole genome shotgun (WGS) entry which is preliminary data.</text>
</comment>
<dbReference type="InterPro" id="IPR007320">
    <property type="entry name" value="PDCD2_C"/>
</dbReference>
<dbReference type="Gene3D" id="6.10.140.2220">
    <property type="match status" value="1"/>
</dbReference>
<dbReference type="InterPro" id="IPR002893">
    <property type="entry name" value="Znf_MYND"/>
</dbReference>
<dbReference type="PANTHER" id="PTHR12298:SF4">
    <property type="entry name" value="PROGRAMMED CELL DEATH PROTEIN 2"/>
    <property type="match status" value="1"/>
</dbReference>
<gene>
    <name evidence="6" type="ORF">CUNI_LOCUS3705</name>
</gene>
<dbReference type="Proteomes" id="UP000678393">
    <property type="component" value="Unassembled WGS sequence"/>
</dbReference>
<evidence type="ECO:0000256" key="3">
    <source>
        <dbReference type="ARBA" id="ARBA00022833"/>
    </source>
</evidence>
<keyword evidence="7" id="KW-1185">Reference proteome</keyword>
<keyword evidence="2 4" id="KW-0863">Zinc-finger</keyword>